<dbReference type="AlphaFoldDB" id="A0A402D2M0"/>
<dbReference type="EMBL" id="AP025739">
    <property type="protein sequence ID" value="BDI29960.1"/>
    <property type="molecule type" value="Genomic_DNA"/>
</dbReference>
<gene>
    <name evidence="1" type="ORF">CCAX7_20110</name>
</gene>
<keyword evidence="2" id="KW-1185">Reference proteome</keyword>
<evidence type="ECO:0000313" key="1">
    <source>
        <dbReference type="EMBL" id="BDI29960.1"/>
    </source>
</evidence>
<protein>
    <submittedName>
        <fullName evidence="1">Uncharacterized protein</fullName>
    </submittedName>
</protein>
<name>A0A402D2M0_9BACT</name>
<evidence type="ECO:0000313" key="2">
    <source>
        <dbReference type="Proteomes" id="UP000287394"/>
    </source>
</evidence>
<dbReference type="Proteomes" id="UP000287394">
    <property type="component" value="Chromosome"/>
</dbReference>
<dbReference type="KEGG" id="ccot:CCAX7_20110"/>
<organism evidence="1 2">
    <name type="scientific">Capsulimonas corticalis</name>
    <dbReference type="NCBI Taxonomy" id="2219043"/>
    <lineage>
        <taxon>Bacteria</taxon>
        <taxon>Bacillati</taxon>
        <taxon>Armatimonadota</taxon>
        <taxon>Armatimonadia</taxon>
        <taxon>Capsulimonadales</taxon>
        <taxon>Capsulimonadaceae</taxon>
        <taxon>Capsulimonas</taxon>
    </lineage>
</organism>
<accession>A0A402D2M0</accession>
<sequence length="107" mass="11740">MPLHQIMPVDGKRPSRRLDHKQDRLILNRQPVSPPRVRFHDVPSIGDEDAWDSLIARSAHAAPIAIVEDDALRKARPRRRRQIGGSGAIAAKQRRKADAGGEGGGSS</sequence>
<reference evidence="1 2" key="1">
    <citation type="journal article" date="2019" name="Int. J. Syst. Evol. Microbiol.">
        <title>Capsulimonas corticalis gen. nov., sp. nov., an aerobic capsulated bacterium, of a novel bacterial order, Capsulimonadales ord. nov., of the class Armatimonadia of the phylum Armatimonadetes.</title>
        <authorList>
            <person name="Li J."/>
            <person name="Kudo C."/>
            <person name="Tonouchi A."/>
        </authorList>
    </citation>
    <scope>NUCLEOTIDE SEQUENCE [LARGE SCALE GENOMIC DNA]</scope>
    <source>
        <strain evidence="1 2">AX-7</strain>
    </source>
</reference>
<proteinExistence type="predicted"/>